<evidence type="ECO:0000313" key="2">
    <source>
        <dbReference type="EMBL" id="MFE8701199.1"/>
    </source>
</evidence>
<keyword evidence="1" id="KW-1133">Transmembrane helix</keyword>
<organism evidence="2 3">
    <name type="scientific">Cytobacillus spartinae</name>
    <dbReference type="NCBI Taxonomy" id="3299023"/>
    <lineage>
        <taxon>Bacteria</taxon>
        <taxon>Bacillati</taxon>
        <taxon>Bacillota</taxon>
        <taxon>Bacilli</taxon>
        <taxon>Bacillales</taxon>
        <taxon>Bacillaceae</taxon>
        <taxon>Cytobacillus</taxon>
    </lineage>
</organism>
<dbReference type="RefSeq" id="WP_389361106.1">
    <property type="nucleotide sequence ID" value="NZ_JBIACK010000004.1"/>
</dbReference>
<protein>
    <submittedName>
        <fullName evidence="2">Uncharacterized protein</fullName>
    </submittedName>
</protein>
<keyword evidence="3" id="KW-1185">Reference proteome</keyword>
<name>A0ABW6KBU8_9BACI</name>
<evidence type="ECO:0000313" key="3">
    <source>
        <dbReference type="Proteomes" id="UP001601059"/>
    </source>
</evidence>
<evidence type="ECO:0000256" key="1">
    <source>
        <dbReference type="SAM" id="Phobius"/>
    </source>
</evidence>
<sequence>MLEGLEELVGEQVVDVLVRIGEIGLALIPILLFLFFVYGGAKLHVQMFEDEVTSPGFLFATSLLSQSLLYFAIKSIFSFAEEWMFVVRVLFFLVLMLVAFGLSVAAHFGFFIWKRKREETQEHPPL</sequence>
<feature type="transmembrane region" description="Helical" evidence="1">
    <location>
        <begin position="52"/>
        <end position="73"/>
    </location>
</feature>
<keyword evidence="1" id="KW-0472">Membrane</keyword>
<dbReference type="Proteomes" id="UP001601059">
    <property type="component" value="Unassembled WGS sequence"/>
</dbReference>
<comment type="caution">
    <text evidence="2">The sequence shown here is derived from an EMBL/GenBank/DDBJ whole genome shotgun (WGS) entry which is preliminary data.</text>
</comment>
<accession>A0ABW6KBU8</accession>
<reference evidence="2 3" key="1">
    <citation type="submission" date="2024-08" db="EMBL/GenBank/DDBJ databases">
        <title>Two novel Cytobacillus novel species.</title>
        <authorList>
            <person name="Liu G."/>
        </authorList>
    </citation>
    <scope>NUCLEOTIDE SEQUENCE [LARGE SCALE GENOMIC DNA]</scope>
    <source>
        <strain evidence="2 3">FJAT-54145</strain>
    </source>
</reference>
<proteinExistence type="predicted"/>
<keyword evidence="1" id="KW-0812">Transmembrane</keyword>
<dbReference type="EMBL" id="JBIACK010000004">
    <property type="protein sequence ID" value="MFE8701199.1"/>
    <property type="molecule type" value="Genomic_DNA"/>
</dbReference>
<feature type="transmembrane region" description="Helical" evidence="1">
    <location>
        <begin position="20"/>
        <end position="40"/>
    </location>
</feature>
<gene>
    <name evidence="2" type="ORF">ACFYKX_11390</name>
</gene>
<feature type="transmembrane region" description="Helical" evidence="1">
    <location>
        <begin position="85"/>
        <end position="113"/>
    </location>
</feature>